<keyword evidence="3" id="KW-0998">Cell outer membrane</keyword>
<dbReference type="SUPFAM" id="SSF49464">
    <property type="entry name" value="Carboxypeptidase regulatory domain-like"/>
    <property type="match status" value="1"/>
</dbReference>
<dbReference type="Pfam" id="PF14905">
    <property type="entry name" value="OMP_b-brl_3"/>
    <property type="match status" value="1"/>
</dbReference>
<keyword evidence="2" id="KW-0472">Membrane</keyword>
<reference evidence="5 6" key="1">
    <citation type="submission" date="2020-08" db="EMBL/GenBank/DDBJ databases">
        <title>Genomic Encyclopedia of Type Strains, Phase IV (KMG-IV): sequencing the most valuable type-strain genomes for metagenomic binning, comparative biology and taxonomic classification.</title>
        <authorList>
            <person name="Goeker M."/>
        </authorList>
    </citation>
    <scope>NUCLEOTIDE SEQUENCE [LARGE SCALE GENOMIC DNA]</scope>
    <source>
        <strain evidence="5 6">DSM 102983</strain>
    </source>
</reference>
<dbReference type="PANTHER" id="PTHR40980:SF4">
    <property type="entry name" value="TONB-DEPENDENT RECEPTOR-LIKE BETA-BARREL DOMAIN-CONTAINING PROTEIN"/>
    <property type="match status" value="1"/>
</dbReference>
<sequence>MVNRFFFSVLLFICFFSLNTYAQSIRISGRIIDDSGLAIPNCTVMLYHEQDSTLVSGVISDTNGLFTVHANSKSSYLIEIYMLGFEKNISFLEVKTENIDMGDIRLKESAVSLSEITVTAAKNEIVFSPGKTIINLSSPLTQAGSNVLDVLKTMPGVFVSEDGTVSLNGQSGSQIIVNNKSTYLSGDNLMNLLRSMPATSVSKIELITHPSAQYDAAGNAGIINLQMDRHFFRGTSLAVNSRYTQGKYASGDVGFNYAYRDGKLCLFADYSYYTGKGYNDLNVIREDLHLVTQEPLGKFMHQHTYRKWKYDSHYYRVGFDYDVSSKIYLGVYSNGFIMDRRQDGDISSRIVESGHPLRSELFTSNRNNKYPRSYAGGINMSYKPEKEVEWNNYFDFVYHNQPENQFQYDVFNDFVSGQQKQDTLKGDMGGKIRIYAGESNISFPLGKSKVRAGVKTSFVSVDNFTLYHNRSDNEWKEDVQLSRQFSYNENINAVYLQLETRFSDRLSTQLGFRVENTNVKGISQHYTHLFPSVTLEYKHPDGNALSALYSRRINRPNYNDMNPFVYIFDNYMHEQGNPDLKPSLSDNIELSFVWKDKMKASLFLLHVKDPISKSFHLEENDRILVYPDNLSSSYSYGLRLNSTVFSPVTWWKVSANLSLNYKRYKWFFFDKEEKASLFSPYAGLNNLFEFSKNWTAEINLSYRGKNADGQYSFKPMFIANAGIRRQIFKGNGTISLTVDDIFESNLLKGEVRMPGRFYNSRERELGRLFRLSFSYRLRQGKEAKAANRKRYVDESNRI</sequence>
<keyword evidence="6" id="KW-1185">Reference proteome</keyword>
<evidence type="ECO:0000313" key="6">
    <source>
        <dbReference type="Proteomes" id="UP000533637"/>
    </source>
</evidence>
<protein>
    <submittedName>
        <fullName evidence="5">Outer membrane receptor protein involved in Fe transport</fullName>
    </submittedName>
</protein>
<dbReference type="Proteomes" id="UP000533637">
    <property type="component" value="Unassembled WGS sequence"/>
</dbReference>
<dbReference type="Gene3D" id="2.40.170.20">
    <property type="entry name" value="TonB-dependent receptor, beta-barrel domain"/>
    <property type="match status" value="1"/>
</dbReference>
<organism evidence="5 6">
    <name type="scientific">Parabacteroides faecis</name>
    <dbReference type="NCBI Taxonomy" id="1217282"/>
    <lineage>
        <taxon>Bacteria</taxon>
        <taxon>Pseudomonadati</taxon>
        <taxon>Bacteroidota</taxon>
        <taxon>Bacteroidia</taxon>
        <taxon>Bacteroidales</taxon>
        <taxon>Tannerellaceae</taxon>
        <taxon>Parabacteroides</taxon>
    </lineage>
</organism>
<dbReference type="InterPro" id="IPR041700">
    <property type="entry name" value="OMP_b-brl_3"/>
</dbReference>
<comment type="subcellular location">
    <subcellularLocation>
        <location evidence="1">Cell outer membrane</location>
    </subcellularLocation>
</comment>
<evidence type="ECO:0000313" key="5">
    <source>
        <dbReference type="EMBL" id="MBB4620158.1"/>
    </source>
</evidence>
<gene>
    <name evidence="5" type="ORF">GGQ57_000032</name>
</gene>
<dbReference type="RefSeq" id="WP_183668161.1">
    <property type="nucleotide sequence ID" value="NZ_BMPB01000006.1"/>
</dbReference>
<dbReference type="EMBL" id="JACHOC010000001">
    <property type="protein sequence ID" value="MBB4620158.1"/>
    <property type="molecule type" value="Genomic_DNA"/>
</dbReference>
<dbReference type="InterPro" id="IPR036942">
    <property type="entry name" value="Beta-barrel_TonB_sf"/>
</dbReference>
<evidence type="ECO:0000256" key="3">
    <source>
        <dbReference type="ARBA" id="ARBA00023237"/>
    </source>
</evidence>
<dbReference type="SUPFAM" id="SSF56935">
    <property type="entry name" value="Porins"/>
    <property type="match status" value="1"/>
</dbReference>
<comment type="caution">
    <text evidence="5">The sequence shown here is derived from an EMBL/GenBank/DDBJ whole genome shotgun (WGS) entry which is preliminary data.</text>
</comment>
<accession>A0ABR6KH71</accession>
<evidence type="ECO:0000256" key="2">
    <source>
        <dbReference type="ARBA" id="ARBA00023136"/>
    </source>
</evidence>
<feature type="domain" description="Outer membrane protein beta-barrel" evidence="4">
    <location>
        <begin position="390"/>
        <end position="775"/>
    </location>
</feature>
<evidence type="ECO:0000256" key="1">
    <source>
        <dbReference type="ARBA" id="ARBA00004442"/>
    </source>
</evidence>
<name>A0ABR6KH71_9BACT</name>
<keyword evidence="5" id="KW-0675">Receptor</keyword>
<dbReference type="PANTHER" id="PTHR40980">
    <property type="entry name" value="PLUG DOMAIN-CONTAINING PROTEIN"/>
    <property type="match status" value="1"/>
</dbReference>
<evidence type="ECO:0000259" key="4">
    <source>
        <dbReference type="Pfam" id="PF14905"/>
    </source>
</evidence>
<dbReference type="InterPro" id="IPR008969">
    <property type="entry name" value="CarboxyPept-like_regulatory"/>
</dbReference>
<proteinExistence type="predicted"/>